<keyword evidence="2" id="KW-0575">Peroxidase</keyword>
<comment type="similarity">
    <text evidence="8">Belongs to the peroxiredoxin family. BCP/PrxQ subfamily.</text>
</comment>
<sequence length="1399" mass="147930">MEDHERPTSPSPSPSPSASTNGASSDDRLPPLASTMFKSSWDNASIRASSIKEKEKEKDRKKSFSLPRAGHFPILGEKHLITVMGAKTVIPSKERKNNALIGHVAPEFRLKDQKERWTSLHTTLTLGRPVIVFFFPLAGTPHCTTESCMFRDALMATPVFHQTRAIVIGISQDPPARSSRFVQEHKLTYRVLYDEGRRVMNRWGVSKAMLGLADSRCTFVVDPSGVVRGMAEGVFDSAGHIKYAERWLTRIEHELSSRKRHEQWIPLGEIPGQGDVAAKRASKTIRENLDADPSNPSPADVGWEGADTPLIPPPEWRAAERRRRRDSGDLDVDEEQEDAILPRDDAEAARRDLGAEDPLVSASTGSRIVSSSGLKHLKILYGPPGSVLAGGIGDAPRYGAMPATAKPSVELNGRSLGEAFGTSSDLSRYMSPPDQVAEAVAPPSQAEEEQEQLLTHIDAHGEDNVLAAIDSTSDLTRSESSSVAVYRPISRGGSSFIPSNQYKPRQPKPSPSAAPERPPIARNKSESESISSLNSMGAFGFKHFISQLSSADNEPPPLASLFKLSRPGASEPLAAGEEPSVASPATGTFSSRFRKQKQSSQASEAVEEEAAQGKTASSSASIRSKSSTRNKLKSAAAAMLAARKPRARGDAPAIPPTYANIDTQEEEFGEIDDAVSVYDSASTTRDGASSVVHDPDSSWTHHSPAGATSRSSDTGHTRSLRSRRSSARLQNEVVMKKQEERFGTQDVVPPLPVGWTKTESASSSPSPHLRSTGVGSQIPLGGGMTPTSSSGRRLVDALSSPRTPARESTESPSSFETAADIAGPAVGSPAAPPSANGAISPTSRSIPARGMQLSDPPRSSDAASRNEKAAPKGAAALVAASTSSDSPLTSAMMRSISSQQPKPPASRTSLRRTPAKRRTLDLSNGRPAPADVPQDEAADDAGSTASRRSTIEDDADESEEYIRVNEDGKVDLVGPKEPHASRPTTPQGQAPPPAFGSSKMSPGSSITGGPGMFGGLVEELDNAGPQEVARSKTKATGGFNNPLTAALQAASESAQNRRRSSALAGQQKRTAQQEAQSEDTDSTSHKRNDSASSAGTEHGTPPIPQRASSRPASRDSTSDGALASDAQQRQMISPLFGRMLEEQSRASPPGVKKNVMRQQHAPHRRIPTGSTDSSSEAAWTSFGGAASTASDGGGFKTPLDHTPTGTPSHSRRPSQSQSQSPSLSGTPQLIAKSSLWSTGSNTRQRSPPSIPPPPPPPPPPLSSSGSEANAKEERAAAAATGWASHPFASVLGSSNQSEASSKDSAMRHSTSDRGAPSTKSASPMDRPESFLDASDDDESWQESEDGVGELSSLKAGKHSRNGSATSMQKHTRDSNALASPEDRRPSVASIQSSGTFGAP</sequence>
<feature type="compositionally biased region" description="Low complexity" evidence="10">
    <location>
        <begin position="1213"/>
        <end position="1229"/>
    </location>
</feature>
<dbReference type="InterPro" id="IPR050924">
    <property type="entry name" value="Peroxiredoxin_BCP/PrxQ"/>
</dbReference>
<dbReference type="GO" id="GO:0045454">
    <property type="term" value="P:cell redox homeostasis"/>
    <property type="evidence" value="ECO:0007669"/>
    <property type="project" value="TreeGrafter"/>
</dbReference>
<feature type="compositionally biased region" description="Basic and acidic residues" evidence="10">
    <location>
        <begin position="960"/>
        <end position="980"/>
    </location>
</feature>
<keyword evidence="5" id="KW-1015">Disulfide bond</keyword>
<dbReference type="EC" id="1.11.1.24" evidence="1"/>
<feature type="compositionally biased region" description="Polar residues" evidence="10">
    <location>
        <begin position="1388"/>
        <end position="1399"/>
    </location>
</feature>
<dbReference type="SUPFAM" id="SSF52833">
    <property type="entry name" value="Thioredoxin-like"/>
    <property type="match status" value="1"/>
</dbReference>
<feature type="compositionally biased region" description="Polar residues" evidence="10">
    <location>
        <begin position="697"/>
        <end position="714"/>
    </location>
</feature>
<dbReference type="STRING" id="401625.A0A0P1BJW7"/>
<name>A0A0P1BJW7_9BASI</name>
<dbReference type="Gene3D" id="3.40.30.10">
    <property type="entry name" value="Glutaredoxin"/>
    <property type="match status" value="1"/>
</dbReference>
<dbReference type="GO" id="GO:0008379">
    <property type="term" value="F:thioredoxin peroxidase activity"/>
    <property type="evidence" value="ECO:0007669"/>
    <property type="project" value="TreeGrafter"/>
</dbReference>
<dbReference type="PANTHER" id="PTHR42801">
    <property type="entry name" value="THIOREDOXIN-DEPENDENT PEROXIDE REDUCTASE"/>
    <property type="match status" value="1"/>
</dbReference>
<dbReference type="PROSITE" id="PS51352">
    <property type="entry name" value="THIOREDOXIN_2"/>
    <property type="match status" value="1"/>
</dbReference>
<feature type="compositionally biased region" description="Acidic residues" evidence="10">
    <location>
        <begin position="663"/>
        <end position="673"/>
    </location>
</feature>
<evidence type="ECO:0000313" key="12">
    <source>
        <dbReference type="EMBL" id="CEH16702.1"/>
    </source>
</evidence>
<feature type="compositionally biased region" description="Basic and acidic residues" evidence="10">
    <location>
        <begin position="734"/>
        <end position="743"/>
    </location>
</feature>
<feature type="compositionally biased region" description="Polar residues" evidence="10">
    <location>
        <begin position="1118"/>
        <end position="1131"/>
    </location>
</feature>
<dbReference type="InterPro" id="IPR000866">
    <property type="entry name" value="AhpC/TSA"/>
</dbReference>
<feature type="compositionally biased region" description="Polar residues" evidence="10">
    <location>
        <begin position="1234"/>
        <end position="1245"/>
    </location>
</feature>
<evidence type="ECO:0000256" key="9">
    <source>
        <dbReference type="ARBA" id="ARBA00049091"/>
    </source>
</evidence>
<dbReference type="OrthoDB" id="338622at2759"/>
<evidence type="ECO:0000256" key="4">
    <source>
        <dbReference type="ARBA" id="ARBA00023002"/>
    </source>
</evidence>
<dbReference type="CDD" id="cd03017">
    <property type="entry name" value="PRX_BCP"/>
    <property type="match status" value="1"/>
</dbReference>
<feature type="compositionally biased region" description="Low complexity" evidence="10">
    <location>
        <begin position="1177"/>
        <end position="1190"/>
    </location>
</feature>
<dbReference type="GO" id="GO:0005737">
    <property type="term" value="C:cytoplasm"/>
    <property type="evidence" value="ECO:0007669"/>
    <property type="project" value="TreeGrafter"/>
</dbReference>
<keyword evidence="3" id="KW-0049">Antioxidant</keyword>
<keyword evidence="13" id="KW-1185">Reference proteome</keyword>
<organism evidence="12 13">
    <name type="scientific">Ceraceosorus bombacis</name>
    <dbReference type="NCBI Taxonomy" id="401625"/>
    <lineage>
        <taxon>Eukaryota</taxon>
        <taxon>Fungi</taxon>
        <taxon>Dikarya</taxon>
        <taxon>Basidiomycota</taxon>
        <taxon>Ustilaginomycotina</taxon>
        <taxon>Exobasidiomycetes</taxon>
        <taxon>Ceraceosorales</taxon>
        <taxon>Ceraceosoraceae</taxon>
        <taxon>Ceraceosorus</taxon>
    </lineage>
</organism>
<evidence type="ECO:0000256" key="7">
    <source>
        <dbReference type="ARBA" id="ARBA00032824"/>
    </source>
</evidence>
<dbReference type="PANTHER" id="PTHR42801:SF4">
    <property type="entry name" value="AHPC_TSA FAMILY PROTEIN"/>
    <property type="match status" value="1"/>
</dbReference>
<feature type="compositionally biased region" description="Acidic residues" evidence="10">
    <location>
        <begin position="329"/>
        <end position="338"/>
    </location>
</feature>
<dbReference type="GO" id="GO:0034599">
    <property type="term" value="P:cellular response to oxidative stress"/>
    <property type="evidence" value="ECO:0007669"/>
    <property type="project" value="TreeGrafter"/>
</dbReference>
<feature type="compositionally biased region" description="Low complexity" evidence="10">
    <location>
        <begin position="612"/>
        <end position="625"/>
    </location>
</feature>
<evidence type="ECO:0000256" key="8">
    <source>
        <dbReference type="ARBA" id="ARBA00038489"/>
    </source>
</evidence>
<evidence type="ECO:0000256" key="1">
    <source>
        <dbReference type="ARBA" id="ARBA00013017"/>
    </source>
</evidence>
<feature type="compositionally biased region" description="Pro residues" evidence="10">
    <location>
        <begin position="1248"/>
        <end position="1261"/>
    </location>
</feature>
<accession>A0A0P1BJW7</accession>
<evidence type="ECO:0000259" key="11">
    <source>
        <dbReference type="PROSITE" id="PS51352"/>
    </source>
</evidence>
<dbReference type="Proteomes" id="UP000054845">
    <property type="component" value="Unassembled WGS sequence"/>
</dbReference>
<feature type="region of interest" description="Disordered" evidence="10">
    <location>
        <begin position="1"/>
        <end position="37"/>
    </location>
</feature>
<keyword evidence="4" id="KW-0560">Oxidoreductase</keyword>
<comment type="catalytic activity">
    <reaction evidence="9">
        <text>a hydroperoxide + [thioredoxin]-dithiol = an alcohol + [thioredoxin]-disulfide + H2O</text>
        <dbReference type="Rhea" id="RHEA:62620"/>
        <dbReference type="Rhea" id="RHEA-COMP:10698"/>
        <dbReference type="Rhea" id="RHEA-COMP:10700"/>
        <dbReference type="ChEBI" id="CHEBI:15377"/>
        <dbReference type="ChEBI" id="CHEBI:29950"/>
        <dbReference type="ChEBI" id="CHEBI:30879"/>
        <dbReference type="ChEBI" id="CHEBI:35924"/>
        <dbReference type="ChEBI" id="CHEBI:50058"/>
        <dbReference type="EC" id="1.11.1.24"/>
    </reaction>
</comment>
<feature type="compositionally biased region" description="Polar residues" evidence="10">
    <location>
        <begin position="1063"/>
        <end position="1075"/>
    </location>
</feature>
<evidence type="ECO:0000256" key="3">
    <source>
        <dbReference type="ARBA" id="ARBA00022862"/>
    </source>
</evidence>
<dbReference type="InterPro" id="IPR013766">
    <property type="entry name" value="Thioredoxin_domain"/>
</dbReference>
<feature type="domain" description="Thioredoxin" evidence="11">
    <location>
        <begin position="99"/>
        <end position="256"/>
    </location>
</feature>
<evidence type="ECO:0000256" key="6">
    <source>
        <dbReference type="ARBA" id="ARBA00023284"/>
    </source>
</evidence>
<feature type="compositionally biased region" description="Low complexity" evidence="10">
    <location>
        <begin position="633"/>
        <end position="642"/>
    </location>
</feature>
<feature type="compositionally biased region" description="Pro residues" evidence="10">
    <location>
        <begin position="507"/>
        <end position="518"/>
    </location>
</feature>
<reference evidence="12 13" key="1">
    <citation type="submission" date="2014-09" db="EMBL/GenBank/DDBJ databases">
        <authorList>
            <person name="Magalhaes I.L.F."/>
            <person name="Oliveira U."/>
            <person name="Santos F.R."/>
            <person name="Vidigal T.H.D.A."/>
            <person name="Brescovit A.D."/>
            <person name="Santos A.J."/>
        </authorList>
    </citation>
    <scope>NUCLEOTIDE SEQUENCE [LARGE SCALE GENOMIC DNA]</scope>
</reference>
<feature type="compositionally biased region" description="Acidic residues" evidence="10">
    <location>
        <begin position="1333"/>
        <end position="1347"/>
    </location>
</feature>
<feature type="compositionally biased region" description="Basic and acidic residues" evidence="10">
    <location>
        <begin position="1300"/>
        <end position="1311"/>
    </location>
</feature>
<feature type="region of interest" description="Disordered" evidence="10">
    <location>
        <begin position="470"/>
        <end position="532"/>
    </location>
</feature>
<feature type="region of interest" description="Disordered" evidence="10">
    <location>
        <begin position="408"/>
        <end position="452"/>
    </location>
</feature>
<dbReference type="Pfam" id="PF00578">
    <property type="entry name" value="AhpC-TSA"/>
    <property type="match status" value="1"/>
</dbReference>
<keyword evidence="6" id="KW-0676">Redox-active center</keyword>
<proteinExistence type="inferred from homology"/>
<feature type="region of interest" description="Disordered" evidence="10">
    <location>
        <begin position="549"/>
        <end position="1399"/>
    </location>
</feature>
<dbReference type="InterPro" id="IPR036249">
    <property type="entry name" value="Thioredoxin-like_sf"/>
</dbReference>
<dbReference type="EMBL" id="CCYA01000347">
    <property type="protein sequence ID" value="CEH16702.1"/>
    <property type="molecule type" value="Genomic_DNA"/>
</dbReference>
<feature type="compositionally biased region" description="Low complexity" evidence="10">
    <location>
        <begin position="470"/>
        <end position="482"/>
    </location>
</feature>
<feature type="compositionally biased region" description="Low complexity" evidence="10">
    <location>
        <begin position="822"/>
        <end position="841"/>
    </location>
</feature>
<feature type="compositionally biased region" description="Low complexity" evidence="10">
    <location>
        <begin position="871"/>
        <end position="880"/>
    </location>
</feature>
<protein>
    <recommendedName>
        <fullName evidence="1">thioredoxin-dependent peroxiredoxin</fullName>
        <ecNumber evidence="1">1.11.1.24</ecNumber>
    </recommendedName>
    <alternativeName>
        <fullName evidence="7">Thioredoxin peroxidase</fullName>
    </alternativeName>
</protein>
<evidence type="ECO:0000256" key="5">
    <source>
        <dbReference type="ARBA" id="ARBA00023157"/>
    </source>
</evidence>
<evidence type="ECO:0000256" key="10">
    <source>
        <dbReference type="SAM" id="MobiDB-lite"/>
    </source>
</evidence>
<evidence type="ECO:0000313" key="13">
    <source>
        <dbReference type="Proteomes" id="UP000054845"/>
    </source>
</evidence>
<feature type="region of interest" description="Disordered" evidence="10">
    <location>
        <begin position="286"/>
        <end position="345"/>
    </location>
</feature>
<evidence type="ECO:0000256" key="2">
    <source>
        <dbReference type="ARBA" id="ARBA00022559"/>
    </source>
</evidence>
<feature type="compositionally biased region" description="Polar residues" evidence="10">
    <location>
        <begin position="492"/>
        <end position="503"/>
    </location>
</feature>
<feature type="compositionally biased region" description="Low complexity" evidence="10">
    <location>
        <begin position="435"/>
        <end position="445"/>
    </location>
</feature>